<comment type="caution">
    <text evidence="3">The sequence shown here is derived from an EMBL/GenBank/DDBJ whole genome shotgun (WGS) entry which is preliminary data.</text>
</comment>
<dbReference type="InterPro" id="IPR030678">
    <property type="entry name" value="Peptide/Ni-bd"/>
</dbReference>
<dbReference type="GO" id="GO:0042597">
    <property type="term" value="C:periplasmic space"/>
    <property type="evidence" value="ECO:0007669"/>
    <property type="project" value="UniProtKB-ARBA"/>
</dbReference>
<dbReference type="GO" id="GO:0043190">
    <property type="term" value="C:ATP-binding cassette (ABC) transporter complex"/>
    <property type="evidence" value="ECO:0007669"/>
    <property type="project" value="InterPro"/>
</dbReference>
<protein>
    <submittedName>
        <fullName evidence="3">ABC transporter substrate-binding protein</fullName>
    </submittedName>
</protein>
<organism evidence="3 4">
    <name type="scientific">Desulfosporosinus fructosivorans</name>
    <dbReference type="NCBI Taxonomy" id="2018669"/>
    <lineage>
        <taxon>Bacteria</taxon>
        <taxon>Bacillati</taxon>
        <taxon>Bacillota</taxon>
        <taxon>Clostridia</taxon>
        <taxon>Eubacteriales</taxon>
        <taxon>Desulfitobacteriaceae</taxon>
        <taxon>Desulfosporosinus</taxon>
    </lineage>
</organism>
<reference evidence="3 4" key="1">
    <citation type="submission" date="2019-03" db="EMBL/GenBank/DDBJ databases">
        <title>Draft Genome Sequence of Desulfosporosinus fructosivorans Strain 63.6F, Isolated from Marine Sediment in the Baltic Sea.</title>
        <authorList>
            <person name="Hausmann B."/>
            <person name="Vandieken V."/>
            <person name="Pjevac P."/>
            <person name="Schreck K."/>
            <person name="Herbold C.W."/>
            <person name="Loy A."/>
        </authorList>
    </citation>
    <scope>NUCLEOTIDE SEQUENCE [LARGE SCALE GENOMIC DNA]</scope>
    <source>
        <strain evidence="3 4">63.6F</strain>
    </source>
</reference>
<dbReference type="GO" id="GO:1904680">
    <property type="term" value="F:peptide transmembrane transporter activity"/>
    <property type="evidence" value="ECO:0007669"/>
    <property type="project" value="TreeGrafter"/>
</dbReference>
<dbReference type="RefSeq" id="WP_135546071.1">
    <property type="nucleotide sequence ID" value="NZ_SPQQ01000003.1"/>
</dbReference>
<evidence type="ECO:0000313" key="4">
    <source>
        <dbReference type="Proteomes" id="UP000298460"/>
    </source>
</evidence>
<dbReference type="SUPFAM" id="SSF53850">
    <property type="entry name" value="Periplasmic binding protein-like II"/>
    <property type="match status" value="1"/>
</dbReference>
<dbReference type="GO" id="GO:0015833">
    <property type="term" value="P:peptide transport"/>
    <property type="evidence" value="ECO:0007669"/>
    <property type="project" value="TreeGrafter"/>
</dbReference>
<dbReference type="InterPro" id="IPR000914">
    <property type="entry name" value="SBP_5_dom"/>
</dbReference>
<dbReference type="InterPro" id="IPR039424">
    <property type="entry name" value="SBP_5"/>
</dbReference>
<dbReference type="Gene3D" id="3.40.190.10">
    <property type="entry name" value="Periplasmic binding protein-like II"/>
    <property type="match status" value="1"/>
</dbReference>
<dbReference type="PIRSF" id="PIRSF002741">
    <property type="entry name" value="MppA"/>
    <property type="match status" value="1"/>
</dbReference>
<gene>
    <name evidence="3" type="ORF">E4K67_08875</name>
</gene>
<dbReference type="PROSITE" id="PS51257">
    <property type="entry name" value="PROKAR_LIPOPROTEIN"/>
    <property type="match status" value="1"/>
</dbReference>
<keyword evidence="4" id="KW-1185">Reference proteome</keyword>
<keyword evidence="1" id="KW-0732">Signal</keyword>
<dbReference type="Proteomes" id="UP000298460">
    <property type="component" value="Unassembled WGS sequence"/>
</dbReference>
<proteinExistence type="predicted"/>
<dbReference type="Pfam" id="PF00496">
    <property type="entry name" value="SBP_bac_5"/>
    <property type="match status" value="1"/>
</dbReference>
<evidence type="ECO:0000313" key="3">
    <source>
        <dbReference type="EMBL" id="TGE38090.1"/>
    </source>
</evidence>
<feature type="domain" description="Solute-binding protein family 5" evidence="2">
    <location>
        <begin position="79"/>
        <end position="432"/>
    </location>
</feature>
<name>A0A4Z0R5I2_9FIRM</name>
<dbReference type="AlphaFoldDB" id="A0A4Z0R5I2"/>
<dbReference type="PANTHER" id="PTHR30290">
    <property type="entry name" value="PERIPLASMIC BINDING COMPONENT OF ABC TRANSPORTER"/>
    <property type="match status" value="1"/>
</dbReference>
<dbReference type="OrthoDB" id="137511at2"/>
<dbReference type="CDD" id="cd08490">
    <property type="entry name" value="PBP2_NikA_DppA_OppA_like_3"/>
    <property type="match status" value="1"/>
</dbReference>
<sequence length="516" mass="57854">MKKRSYLGVIIGLIVCLMAAGTGCSSETTSSKNTKEKRLSFITVWPANTMDPQRSHFSFILNSGTMETLVGLDPKTTQLYPWLAESWKSDDGQHWEFKIRTGVKFHNGKDMTPLVVKDSLERSISVNPGVKASLKIASIEVADNTLKITTETPYPALPSELVHFNTVIMDVTASEDKPPIGTGAFMFESFDIAKSAELVKFPEYWNGVAKLDRVSMTFNDDANARMLALQSGDADIIYRPGLDTLQTLREDNKVTVESYPGKRVYHLLYNYAGKNQDLWSNEEFRMGMDALINRQEIVDKVMNKEAVVAYNPFPGNNPFSPDPKTHVYSTEDALKHFQAAGMTVQDGKVLRNGQPIKLRMATYIARPELPQIAQIVQASAKQVGIEMEIQVAENIDEYLPQGNWDLVTYSLLTTTRGDGAYFLNGAFLSNGMQNHGRLKVPELETLINIYNQTIAKEERDQMAKTIATIIEDRAYNAYIASPYETAAYRKNVKGWVTPSNEFEFQMVTKDLDVVSE</sequence>
<dbReference type="Gene3D" id="3.10.105.10">
    <property type="entry name" value="Dipeptide-binding Protein, Domain 3"/>
    <property type="match status" value="1"/>
</dbReference>
<feature type="signal peptide" evidence="1">
    <location>
        <begin position="1"/>
        <end position="19"/>
    </location>
</feature>
<accession>A0A4Z0R5I2</accession>
<feature type="chain" id="PRO_5039195612" evidence="1">
    <location>
        <begin position="20"/>
        <end position="516"/>
    </location>
</feature>
<evidence type="ECO:0000256" key="1">
    <source>
        <dbReference type="SAM" id="SignalP"/>
    </source>
</evidence>
<evidence type="ECO:0000259" key="2">
    <source>
        <dbReference type="Pfam" id="PF00496"/>
    </source>
</evidence>
<dbReference type="EMBL" id="SPQQ01000003">
    <property type="protein sequence ID" value="TGE38090.1"/>
    <property type="molecule type" value="Genomic_DNA"/>
</dbReference>